<keyword evidence="1 2" id="KW-0727">SH2 domain</keyword>
<dbReference type="Pfam" id="PF00017">
    <property type="entry name" value="SH2"/>
    <property type="match status" value="1"/>
</dbReference>
<name>A0A8M1KE37_CLUHA</name>
<evidence type="ECO:0000256" key="1">
    <source>
        <dbReference type="ARBA" id="ARBA00022999"/>
    </source>
</evidence>
<reference evidence="6" key="1">
    <citation type="submission" date="2025-08" db="UniProtKB">
        <authorList>
            <consortium name="RefSeq"/>
        </authorList>
    </citation>
    <scope>IDENTIFICATION</scope>
</reference>
<keyword evidence="5" id="KW-1185">Reference proteome</keyword>
<feature type="region of interest" description="Disordered" evidence="3">
    <location>
        <begin position="365"/>
        <end position="440"/>
    </location>
</feature>
<dbReference type="SMART" id="SM00252">
    <property type="entry name" value="SH2"/>
    <property type="match status" value="1"/>
</dbReference>
<dbReference type="OrthoDB" id="67310at2759"/>
<dbReference type="RefSeq" id="XP_042560775.1">
    <property type="nucleotide sequence ID" value="XM_042704841.1"/>
</dbReference>
<feature type="compositionally biased region" description="Polar residues" evidence="3">
    <location>
        <begin position="190"/>
        <end position="206"/>
    </location>
</feature>
<protein>
    <submittedName>
        <fullName evidence="6">Hematopoietic SH2 domain-containing protein homolog isoform X1</fullName>
    </submittedName>
</protein>
<dbReference type="KEGG" id="char:122130193"/>
<evidence type="ECO:0000256" key="2">
    <source>
        <dbReference type="PROSITE-ProRule" id="PRU00191"/>
    </source>
</evidence>
<dbReference type="AlphaFoldDB" id="A0A8M1KE37"/>
<dbReference type="InterPro" id="IPR000980">
    <property type="entry name" value="SH2"/>
</dbReference>
<accession>A0A8M1KE37</accession>
<feature type="compositionally biased region" description="Pro residues" evidence="3">
    <location>
        <begin position="430"/>
        <end position="440"/>
    </location>
</feature>
<dbReference type="PANTHER" id="PTHR14388:SF3">
    <property type="entry name" value="HEMATOPOIETIC SH2 DOMAIN-CONTAINING PROTEIN"/>
    <property type="match status" value="1"/>
</dbReference>
<gene>
    <name evidence="6" type="primary">hsh2d</name>
</gene>
<evidence type="ECO:0000259" key="4">
    <source>
        <dbReference type="PROSITE" id="PS50001"/>
    </source>
</evidence>
<organism evidence="5 6">
    <name type="scientific">Clupea harengus</name>
    <name type="common">Atlantic herring</name>
    <dbReference type="NCBI Taxonomy" id="7950"/>
    <lineage>
        <taxon>Eukaryota</taxon>
        <taxon>Metazoa</taxon>
        <taxon>Chordata</taxon>
        <taxon>Craniata</taxon>
        <taxon>Vertebrata</taxon>
        <taxon>Euteleostomi</taxon>
        <taxon>Actinopterygii</taxon>
        <taxon>Neopterygii</taxon>
        <taxon>Teleostei</taxon>
        <taxon>Clupei</taxon>
        <taxon>Clupeiformes</taxon>
        <taxon>Clupeoidei</taxon>
        <taxon>Clupeidae</taxon>
        <taxon>Clupea</taxon>
    </lineage>
</organism>
<dbReference type="GeneID" id="122130193"/>
<dbReference type="Proteomes" id="UP000515152">
    <property type="component" value="Unplaced"/>
</dbReference>
<dbReference type="PROSITE" id="PS50001">
    <property type="entry name" value="SH2"/>
    <property type="match status" value="1"/>
</dbReference>
<feature type="region of interest" description="Disordered" evidence="3">
    <location>
        <begin position="185"/>
        <end position="214"/>
    </location>
</feature>
<feature type="region of interest" description="Disordered" evidence="3">
    <location>
        <begin position="316"/>
        <end position="335"/>
    </location>
</feature>
<proteinExistence type="predicted"/>
<dbReference type="PANTHER" id="PTHR14388">
    <property type="entry name" value="T CELL-SPECIFIC ADAPTER PROTEIN TSAD"/>
    <property type="match status" value="1"/>
</dbReference>
<dbReference type="CTD" id="84941"/>
<evidence type="ECO:0000313" key="5">
    <source>
        <dbReference type="Proteomes" id="UP000515152"/>
    </source>
</evidence>
<dbReference type="GO" id="GO:0005737">
    <property type="term" value="C:cytoplasm"/>
    <property type="evidence" value="ECO:0007669"/>
    <property type="project" value="TreeGrafter"/>
</dbReference>
<feature type="compositionally biased region" description="Low complexity" evidence="3">
    <location>
        <begin position="407"/>
        <end position="428"/>
    </location>
</feature>
<evidence type="ECO:0000313" key="6">
    <source>
        <dbReference type="RefSeq" id="XP_042560775.1"/>
    </source>
</evidence>
<sequence>MLEAVYQITPRPYRDKTELNFLLEHIAAQQSSISGNRSLWTMDGAWSPERHEAAVAWFSGHQLGYILQNGVIPDWFHGIITRKAAEDLLSPKPAGYFLIRVSESRIGYTLSYRAQDRCRHFMIDVLPDNHYMVVGEEIWHMSLQDLVAYHRRVPILPFNELITVACGQASKDKVDYAELIFSRRDHPTHGHSTAPTSPPQWDSNVSPAADEDIPPALPYRSTTTNNEDLNQNTNASPAPAVCCPPRLYPCLQAELGAVSVQNVVQTAKPVPLPRTKHCVSTTQVDHPPELPARDSLEHRKVQPCRSINGLEDIRAASNGGPLTHPGTQNVDPHQMKNQDAKSVINFTQLKKKFQKMRGASEEHTYAEISSDVDGQNLLSPELGNKDGNRVASENEYQELPGESFNVKPTSKTSLSSGSVSESEQSLPSEYQPPPAFAPGY</sequence>
<feature type="domain" description="SH2" evidence="4">
    <location>
        <begin position="75"/>
        <end position="152"/>
    </location>
</feature>
<evidence type="ECO:0000256" key="3">
    <source>
        <dbReference type="SAM" id="MobiDB-lite"/>
    </source>
</evidence>